<evidence type="ECO:0000313" key="2">
    <source>
        <dbReference type="Proteomes" id="UP000828251"/>
    </source>
</evidence>
<gene>
    <name evidence="1" type="ORF">J1N35_004993</name>
</gene>
<dbReference type="EMBL" id="JAIQCV010000002">
    <property type="protein sequence ID" value="KAH1121833.1"/>
    <property type="molecule type" value="Genomic_DNA"/>
</dbReference>
<reference evidence="1 2" key="1">
    <citation type="journal article" date="2021" name="Plant Biotechnol. J.">
        <title>Multi-omics assisted identification of the key and species-specific regulatory components of drought-tolerant mechanisms in Gossypium stocksii.</title>
        <authorList>
            <person name="Yu D."/>
            <person name="Ke L."/>
            <person name="Zhang D."/>
            <person name="Wu Y."/>
            <person name="Sun Y."/>
            <person name="Mei J."/>
            <person name="Sun J."/>
            <person name="Sun Y."/>
        </authorList>
    </citation>
    <scope>NUCLEOTIDE SEQUENCE [LARGE SCALE GENOMIC DNA]</scope>
    <source>
        <strain evidence="2">cv. E1</strain>
        <tissue evidence="1">Leaf</tissue>
    </source>
</reference>
<protein>
    <submittedName>
        <fullName evidence="1">Uncharacterized protein</fullName>
    </submittedName>
</protein>
<accession>A0A9D4AIJ7</accession>
<keyword evidence="2" id="KW-1185">Reference proteome</keyword>
<name>A0A9D4AIJ7_9ROSI</name>
<evidence type="ECO:0000313" key="1">
    <source>
        <dbReference type="EMBL" id="KAH1121833.1"/>
    </source>
</evidence>
<comment type="caution">
    <text evidence="1">The sequence shown here is derived from an EMBL/GenBank/DDBJ whole genome shotgun (WGS) entry which is preliminary data.</text>
</comment>
<proteinExistence type="predicted"/>
<organism evidence="1 2">
    <name type="scientific">Gossypium stocksii</name>
    <dbReference type="NCBI Taxonomy" id="47602"/>
    <lineage>
        <taxon>Eukaryota</taxon>
        <taxon>Viridiplantae</taxon>
        <taxon>Streptophyta</taxon>
        <taxon>Embryophyta</taxon>
        <taxon>Tracheophyta</taxon>
        <taxon>Spermatophyta</taxon>
        <taxon>Magnoliopsida</taxon>
        <taxon>eudicotyledons</taxon>
        <taxon>Gunneridae</taxon>
        <taxon>Pentapetalae</taxon>
        <taxon>rosids</taxon>
        <taxon>malvids</taxon>
        <taxon>Malvales</taxon>
        <taxon>Malvaceae</taxon>
        <taxon>Malvoideae</taxon>
        <taxon>Gossypium</taxon>
    </lineage>
</organism>
<dbReference type="Proteomes" id="UP000828251">
    <property type="component" value="Unassembled WGS sequence"/>
</dbReference>
<sequence>MGVVDGYTLDYSLVQLPAGVVVPLADVLLVDVGRMTHLDRVKNAEMFASPTSEVFESHIAIGISNKKSSPTAPHAIPNETMTYISAVESK</sequence>
<dbReference type="AlphaFoldDB" id="A0A9D4AIJ7"/>